<comment type="caution">
    <text evidence="2">The sequence shown here is derived from an EMBL/GenBank/DDBJ whole genome shotgun (WGS) entry which is preliminary data.</text>
</comment>
<name>A0A495V9D7_9GAMM</name>
<dbReference type="EMBL" id="RBXL01000001">
    <property type="protein sequence ID" value="RKT45233.1"/>
    <property type="molecule type" value="Genomic_DNA"/>
</dbReference>
<dbReference type="GO" id="GO:0016740">
    <property type="term" value="F:transferase activity"/>
    <property type="evidence" value="ECO:0007669"/>
    <property type="project" value="UniProtKB-KW"/>
</dbReference>
<feature type="domain" description="Formyl transferase N-terminal" evidence="1">
    <location>
        <begin position="13"/>
        <end position="138"/>
    </location>
</feature>
<dbReference type="Pfam" id="PF00551">
    <property type="entry name" value="Formyl_trans_N"/>
    <property type="match status" value="1"/>
</dbReference>
<organism evidence="2 3">
    <name type="scientific">Thiocapsa rosea</name>
    <dbReference type="NCBI Taxonomy" id="69360"/>
    <lineage>
        <taxon>Bacteria</taxon>
        <taxon>Pseudomonadati</taxon>
        <taxon>Pseudomonadota</taxon>
        <taxon>Gammaproteobacteria</taxon>
        <taxon>Chromatiales</taxon>
        <taxon>Chromatiaceae</taxon>
        <taxon>Thiocapsa</taxon>
    </lineage>
</organism>
<dbReference type="Proteomes" id="UP000274556">
    <property type="component" value="Unassembled WGS sequence"/>
</dbReference>
<proteinExistence type="predicted"/>
<keyword evidence="2" id="KW-0808">Transferase</keyword>
<gene>
    <name evidence="2" type="ORF">BDD21_2657</name>
</gene>
<sequence>MSVRISLLCSDAAHPVNAHLERWMRENAARHEIELARCKANLQGGDILFLISCSEIIRASDRGAYRACLVLHASDLPRGRGWSPHIWEITQGADIITLTLLEAADRVDSGRIWHKVRIPIPKDALWDEINEALFNAEIGLISYAVDNFAHVDPQPQDTTIESTYYRRRTPNDSRIDPMISVAEQFDCIRVCDPNRFPAFFDLNGHRYKLILEKLDE</sequence>
<accession>A0A495V9D7</accession>
<evidence type="ECO:0000313" key="3">
    <source>
        <dbReference type="Proteomes" id="UP000274556"/>
    </source>
</evidence>
<evidence type="ECO:0000313" key="2">
    <source>
        <dbReference type="EMBL" id="RKT45233.1"/>
    </source>
</evidence>
<protein>
    <submittedName>
        <fullName evidence="2">Methionyl-tRNA formyltransferase</fullName>
    </submittedName>
</protein>
<dbReference type="SUPFAM" id="SSF53328">
    <property type="entry name" value="Formyltransferase"/>
    <property type="match status" value="1"/>
</dbReference>
<keyword evidence="3" id="KW-1185">Reference proteome</keyword>
<dbReference type="InterPro" id="IPR002376">
    <property type="entry name" value="Formyl_transf_N"/>
</dbReference>
<evidence type="ECO:0000259" key="1">
    <source>
        <dbReference type="Pfam" id="PF00551"/>
    </source>
</evidence>
<reference evidence="2 3" key="1">
    <citation type="submission" date="2018-10" db="EMBL/GenBank/DDBJ databases">
        <title>Genomic Encyclopedia of Archaeal and Bacterial Type Strains, Phase II (KMG-II): from individual species to whole genera.</title>
        <authorList>
            <person name="Goeker M."/>
        </authorList>
    </citation>
    <scope>NUCLEOTIDE SEQUENCE [LARGE SCALE GENOMIC DNA]</scope>
    <source>
        <strain evidence="2 3">DSM 235</strain>
    </source>
</reference>
<dbReference type="InterPro" id="IPR036477">
    <property type="entry name" value="Formyl_transf_N_sf"/>
</dbReference>
<dbReference type="Gene3D" id="3.40.50.12230">
    <property type="match status" value="1"/>
</dbReference>
<dbReference type="AlphaFoldDB" id="A0A495V9D7"/>